<dbReference type="InterPro" id="IPR044090">
    <property type="entry name" value="Nei2_N"/>
</dbReference>
<evidence type="ECO:0000313" key="16">
    <source>
        <dbReference type="EMBL" id="KZC95928.1"/>
    </source>
</evidence>
<dbReference type="SMART" id="SM00898">
    <property type="entry name" value="Fapy_DNA_glyco"/>
    <property type="match status" value="1"/>
</dbReference>
<keyword evidence="11" id="KW-0511">Multifunctional enzyme</keyword>
<name>A0A154V3H3_9MICO</name>
<evidence type="ECO:0000259" key="15">
    <source>
        <dbReference type="PROSITE" id="PS51068"/>
    </source>
</evidence>
<keyword evidence="4" id="KW-0227">DNA damage</keyword>
<dbReference type="PANTHER" id="PTHR42697">
    <property type="entry name" value="ENDONUCLEASE 8"/>
    <property type="match status" value="1"/>
</dbReference>
<feature type="domain" description="Formamidopyrimidine-DNA glycosylase catalytic" evidence="15">
    <location>
        <begin position="2"/>
        <end position="101"/>
    </location>
</feature>
<dbReference type="Gene3D" id="3.20.190.10">
    <property type="entry name" value="MutM-like, N-terminal"/>
    <property type="match status" value="1"/>
</dbReference>
<dbReference type="Pfam" id="PF06831">
    <property type="entry name" value="H2TH"/>
    <property type="match status" value="1"/>
</dbReference>
<keyword evidence="12" id="KW-0326">Glycosidase</keyword>
<comment type="similarity">
    <text evidence="1">Belongs to the FPG family.</text>
</comment>
<keyword evidence="3" id="KW-0479">Metal-binding</keyword>
<evidence type="ECO:0000256" key="2">
    <source>
        <dbReference type="ARBA" id="ARBA00012720"/>
    </source>
</evidence>
<dbReference type="Proteomes" id="UP000076218">
    <property type="component" value="Unassembled WGS sequence"/>
</dbReference>
<evidence type="ECO:0000256" key="13">
    <source>
        <dbReference type="PROSITE-ProRule" id="PRU00391"/>
    </source>
</evidence>
<dbReference type="PROSITE" id="PS51068">
    <property type="entry name" value="FPG_CAT"/>
    <property type="match status" value="1"/>
</dbReference>
<evidence type="ECO:0000256" key="11">
    <source>
        <dbReference type="ARBA" id="ARBA00023268"/>
    </source>
</evidence>
<organism evidence="16 17">
    <name type="scientific">Clavibacter tessellarius</name>
    <dbReference type="NCBI Taxonomy" id="31965"/>
    <lineage>
        <taxon>Bacteria</taxon>
        <taxon>Bacillati</taxon>
        <taxon>Actinomycetota</taxon>
        <taxon>Actinomycetes</taxon>
        <taxon>Micrococcales</taxon>
        <taxon>Microbacteriaceae</taxon>
        <taxon>Clavibacter</taxon>
    </lineage>
</organism>
<evidence type="ECO:0000256" key="3">
    <source>
        <dbReference type="ARBA" id="ARBA00022723"/>
    </source>
</evidence>
<dbReference type="PANTHER" id="PTHR42697:SF1">
    <property type="entry name" value="ENDONUCLEASE 8"/>
    <property type="match status" value="1"/>
</dbReference>
<dbReference type="Gene3D" id="1.10.8.50">
    <property type="match status" value="1"/>
</dbReference>
<evidence type="ECO:0000256" key="4">
    <source>
        <dbReference type="ARBA" id="ARBA00022763"/>
    </source>
</evidence>
<dbReference type="SUPFAM" id="SSF81624">
    <property type="entry name" value="N-terminal domain of MutM-like DNA repair proteins"/>
    <property type="match status" value="1"/>
</dbReference>
<evidence type="ECO:0000256" key="5">
    <source>
        <dbReference type="ARBA" id="ARBA00022771"/>
    </source>
</evidence>
<dbReference type="InterPro" id="IPR015886">
    <property type="entry name" value="H2TH_FPG"/>
</dbReference>
<dbReference type="SMART" id="SM01232">
    <property type="entry name" value="H2TH"/>
    <property type="match status" value="1"/>
</dbReference>
<dbReference type="OrthoDB" id="9800855at2"/>
<sequence>MPEGDTVYRTAAHLHEAIGGQVLTRSDFRVPKYATLDLAGQEVDEVVSVGKHILHRIGDVTIHSHLKMEGSWHIYQHGTAWRRPAFEARVVLETAERVTVGFSLGVLEVIPRDQEHTVVGHLGPDILGPDWGEEAAAEVVRRIEAQPDRPIGLALLDQRNAAGIGNVYRAELCFLRGVLPTRPVREVADLPAMIALARRTMRANRDRIERTTTGDLRRGRTDWVYGRKGKPCLRCGTRIQQGQLGDPVRPGMGSQDRVTYWCPRCQT</sequence>
<evidence type="ECO:0000256" key="9">
    <source>
        <dbReference type="ARBA" id="ARBA00023204"/>
    </source>
</evidence>
<dbReference type="InterPro" id="IPR010979">
    <property type="entry name" value="Ribosomal_uS13-like_H2TH"/>
</dbReference>
<dbReference type="GO" id="GO:0000703">
    <property type="term" value="F:oxidized pyrimidine nucleobase lesion DNA N-glycosylase activity"/>
    <property type="evidence" value="ECO:0007669"/>
    <property type="project" value="TreeGrafter"/>
</dbReference>
<keyword evidence="10" id="KW-0456">Lyase</keyword>
<dbReference type="GO" id="GO:0003684">
    <property type="term" value="F:damaged DNA binding"/>
    <property type="evidence" value="ECO:0007669"/>
    <property type="project" value="InterPro"/>
</dbReference>
<gene>
    <name evidence="16" type="ORF">AWH51_05450</name>
</gene>
<dbReference type="GO" id="GO:0008270">
    <property type="term" value="F:zinc ion binding"/>
    <property type="evidence" value="ECO:0007669"/>
    <property type="project" value="UniProtKB-KW"/>
</dbReference>
<evidence type="ECO:0000256" key="8">
    <source>
        <dbReference type="ARBA" id="ARBA00023125"/>
    </source>
</evidence>
<evidence type="ECO:0000313" key="17">
    <source>
        <dbReference type="Proteomes" id="UP000076218"/>
    </source>
</evidence>
<dbReference type="RefSeq" id="WP_063070762.1">
    <property type="nucleotide sequence ID" value="NZ_LQXA01000016.1"/>
</dbReference>
<keyword evidence="7" id="KW-0862">Zinc</keyword>
<reference evidence="16 17" key="1">
    <citation type="submission" date="2016-01" db="EMBL/GenBank/DDBJ databases">
        <title>Draft genome sequence of Clavibacter michiganensis subsp. tessellarius DOAB 609.</title>
        <authorList>
            <person name="Tambong J.T."/>
        </authorList>
    </citation>
    <scope>NUCLEOTIDE SEQUENCE [LARGE SCALE GENOMIC DNA]</scope>
    <source>
        <strain evidence="16 17">DOAB 609</strain>
    </source>
</reference>
<evidence type="ECO:0000256" key="6">
    <source>
        <dbReference type="ARBA" id="ARBA00022801"/>
    </source>
</evidence>
<dbReference type="STRING" id="31965.AWH51_05450"/>
<accession>A0A154V3H3</accession>
<dbReference type="InterPro" id="IPR000214">
    <property type="entry name" value="Znf_DNA_glyclase/AP_lyase"/>
</dbReference>
<dbReference type="EC" id="4.2.99.18" evidence="2"/>
<comment type="caution">
    <text evidence="16">The sequence shown here is derived from an EMBL/GenBank/DDBJ whole genome shotgun (WGS) entry which is preliminary data.</text>
</comment>
<evidence type="ECO:0000256" key="10">
    <source>
        <dbReference type="ARBA" id="ARBA00023239"/>
    </source>
</evidence>
<proteinExistence type="inferred from homology"/>
<evidence type="ECO:0000256" key="7">
    <source>
        <dbReference type="ARBA" id="ARBA00022833"/>
    </source>
</evidence>
<keyword evidence="9" id="KW-0234">DNA repair</keyword>
<dbReference type="SUPFAM" id="SSF46946">
    <property type="entry name" value="S13-like H2TH domain"/>
    <property type="match status" value="1"/>
</dbReference>
<keyword evidence="8" id="KW-0238">DNA-binding</keyword>
<protein>
    <recommendedName>
        <fullName evidence="2">DNA-(apurinic or apyrimidinic site) lyase</fullName>
        <ecNumber evidence="2">4.2.99.18</ecNumber>
    </recommendedName>
</protein>
<keyword evidence="6" id="KW-0378">Hydrolase</keyword>
<dbReference type="GO" id="GO:0006284">
    <property type="term" value="P:base-excision repair"/>
    <property type="evidence" value="ECO:0007669"/>
    <property type="project" value="InterPro"/>
</dbReference>
<dbReference type="GO" id="GO:0140078">
    <property type="term" value="F:class I DNA-(apurinic or apyrimidinic site) endonuclease activity"/>
    <property type="evidence" value="ECO:0007669"/>
    <property type="project" value="UniProtKB-EC"/>
</dbReference>
<evidence type="ECO:0000259" key="14">
    <source>
        <dbReference type="PROSITE" id="PS51066"/>
    </source>
</evidence>
<evidence type="ECO:0000256" key="12">
    <source>
        <dbReference type="ARBA" id="ARBA00023295"/>
    </source>
</evidence>
<dbReference type="Pfam" id="PF01149">
    <property type="entry name" value="Fapy_DNA_glyco"/>
    <property type="match status" value="1"/>
</dbReference>
<dbReference type="EMBL" id="LQXA01000016">
    <property type="protein sequence ID" value="KZC95928.1"/>
    <property type="molecule type" value="Genomic_DNA"/>
</dbReference>
<evidence type="ECO:0000256" key="1">
    <source>
        <dbReference type="ARBA" id="ARBA00009409"/>
    </source>
</evidence>
<dbReference type="InterPro" id="IPR035937">
    <property type="entry name" value="FPG_N"/>
</dbReference>
<dbReference type="SUPFAM" id="SSF57716">
    <property type="entry name" value="Glucocorticoid receptor-like (DNA-binding domain)"/>
    <property type="match status" value="1"/>
</dbReference>
<feature type="domain" description="FPG-type" evidence="14">
    <location>
        <begin position="223"/>
        <end position="267"/>
    </location>
</feature>
<dbReference type="CDD" id="cd08971">
    <property type="entry name" value="AcNei2_N"/>
    <property type="match status" value="1"/>
</dbReference>
<dbReference type="AlphaFoldDB" id="A0A154V3H3"/>
<keyword evidence="5 13" id="KW-0863">Zinc-finger</keyword>
<dbReference type="PROSITE" id="PS51066">
    <property type="entry name" value="ZF_FPG_2"/>
    <property type="match status" value="1"/>
</dbReference>
<dbReference type="InterPro" id="IPR012319">
    <property type="entry name" value="FPG_cat"/>
</dbReference>